<feature type="region of interest" description="Disordered" evidence="1">
    <location>
        <begin position="54"/>
        <end position="96"/>
    </location>
</feature>
<dbReference type="InterPro" id="IPR005335">
    <property type="entry name" value="Terminase_ssu"/>
</dbReference>
<accession>A0ABY3P716</accession>
<organism evidence="2 3">
    <name type="scientific">Lelliottia nimipressuralis</name>
    <dbReference type="NCBI Taxonomy" id="69220"/>
    <lineage>
        <taxon>Bacteria</taxon>
        <taxon>Pseudomonadati</taxon>
        <taxon>Pseudomonadota</taxon>
        <taxon>Gammaproteobacteria</taxon>
        <taxon>Enterobacterales</taxon>
        <taxon>Enterobacteriaceae</taxon>
        <taxon>Lelliottia</taxon>
    </lineage>
</organism>
<dbReference type="Pfam" id="PF03592">
    <property type="entry name" value="Terminase_2"/>
    <property type="match status" value="1"/>
</dbReference>
<feature type="compositionally biased region" description="Basic and acidic residues" evidence="1">
    <location>
        <begin position="82"/>
        <end position="94"/>
    </location>
</feature>
<name>A0ABY3P716_9ENTR</name>
<dbReference type="InterPro" id="IPR038713">
    <property type="entry name" value="Terminase_Gp1_N_sf"/>
</dbReference>
<dbReference type="Proteomes" id="UP000323910">
    <property type="component" value="Unassembled WGS sequence"/>
</dbReference>
<evidence type="ECO:0000313" key="3">
    <source>
        <dbReference type="Proteomes" id="UP000323910"/>
    </source>
</evidence>
<evidence type="ECO:0000256" key="1">
    <source>
        <dbReference type="SAM" id="MobiDB-lite"/>
    </source>
</evidence>
<keyword evidence="3" id="KW-1185">Reference proteome</keyword>
<sequence>MSKPDEKAIERDFCAGVLSQQDVADKYGISFKALRYMAEKKGWVRKKLTAAEKKMLGASKGQKTGAKKKESCPKKNAPKTAPKTDHSHDERVSNSEEEILTEEIDDLGFEPSEFGLTHRQALFVYGCIKTKSRIGGYRFAGYSDNKKTAYVEASRLYRKPNIAKAIKTLEKRFRKRYTADLDEIVDQLVAITRADPNLLSQYRRVNCRHCWGEENKYQWRDDNEYETAAIKATNNGKPPPEDGGTGFIDNADPNPDCPRCQGEGKGQMIINDTRDLEGDELTYYLGVKQTKNGLEVLTESKQAARAALIRILEIKEANKPAVPVVPEEDYQLQPLNTDEPTPDNPIL</sequence>
<dbReference type="EMBL" id="VTFR01000002">
    <property type="protein sequence ID" value="TYT34995.1"/>
    <property type="molecule type" value="Genomic_DNA"/>
</dbReference>
<dbReference type="Gene3D" id="1.10.10.1400">
    <property type="entry name" value="Terminase, small subunit, N-terminal DNA-binding domain, HTH motif"/>
    <property type="match status" value="1"/>
</dbReference>
<reference evidence="2 3" key="1">
    <citation type="submission" date="2019-08" db="EMBL/GenBank/DDBJ databases">
        <title>The draft genome of Lelliottia nimipressuralis strain CICC 24156.</title>
        <authorList>
            <person name="Wu W."/>
            <person name="Feng Y."/>
            <person name="Zong Z."/>
        </authorList>
    </citation>
    <scope>NUCLEOTIDE SEQUENCE [LARGE SCALE GENOMIC DNA]</scope>
    <source>
        <strain evidence="2 3">CICC 24156</strain>
    </source>
</reference>
<gene>
    <name evidence="2" type="ORF">FZO59_05030</name>
</gene>
<proteinExistence type="predicted"/>
<dbReference type="RefSeq" id="WP_149044966.1">
    <property type="nucleotide sequence ID" value="NZ_VTFR01000002.1"/>
</dbReference>
<feature type="region of interest" description="Disordered" evidence="1">
    <location>
        <begin position="232"/>
        <end position="256"/>
    </location>
</feature>
<comment type="caution">
    <text evidence="2">The sequence shown here is derived from an EMBL/GenBank/DDBJ whole genome shotgun (WGS) entry which is preliminary data.</text>
</comment>
<protein>
    <submittedName>
        <fullName evidence="2">Terminase small subunit</fullName>
    </submittedName>
</protein>
<evidence type="ECO:0000313" key="2">
    <source>
        <dbReference type="EMBL" id="TYT34995.1"/>
    </source>
</evidence>